<dbReference type="InterPro" id="IPR046348">
    <property type="entry name" value="SIS_dom_sf"/>
</dbReference>
<dbReference type="Pfam" id="PF01380">
    <property type="entry name" value="SIS"/>
    <property type="match status" value="1"/>
</dbReference>
<dbReference type="Gene3D" id="3.40.50.10490">
    <property type="entry name" value="Glucose-6-phosphate isomerase like protein, domain 1"/>
    <property type="match status" value="1"/>
</dbReference>
<evidence type="ECO:0000259" key="2">
    <source>
        <dbReference type="PROSITE" id="PS51464"/>
    </source>
</evidence>
<dbReference type="SUPFAM" id="SSF53697">
    <property type="entry name" value="SIS domain"/>
    <property type="match status" value="1"/>
</dbReference>
<evidence type="ECO:0000313" key="3">
    <source>
        <dbReference type="EMBL" id="KPL71032.1"/>
    </source>
</evidence>
<dbReference type="PATRIC" id="fig|229920.5.peg.2746"/>
<dbReference type="PROSITE" id="PS51464">
    <property type="entry name" value="SIS"/>
    <property type="match status" value="1"/>
</dbReference>
<evidence type="ECO:0000256" key="1">
    <source>
        <dbReference type="ARBA" id="ARBA00009235"/>
    </source>
</evidence>
<dbReference type="InterPro" id="IPR017552">
    <property type="entry name" value="PHI/rmpB"/>
</dbReference>
<comment type="caution">
    <text evidence="3">The sequence shown here is derived from an EMBL/GenBank/DDBJ whole genome shotgun (WGS) entry which is preliminary data.</text>
</comment>
<accession>A0A0P6XIN1</accession>
<dbReference type="GO" id="GO:0016853">
    <property type="term" value="F:isomerase activity"/>
    <property type="evidence" value="ECO:0007669"/>
    <property type="project" value="UniProtKB-KW"/>
</dbReference>
<organism evidence="3 4">
    <name type="scientific">Leptolinea tardivitalis</name>
    <dbReference type="NCBI Taxonomy" id="229920"/>
    <lineage>
        <taxon>Bacteria</taxon>
        <taxon>Bacillati</taxon>
        <taxon>Chloroflexota</taxon>
        <taxon>Anaerolineae</taxon>
        <taxon>Anaerolineales</taxon>
        <taxon>Anaerolineaceae</taxon>
        <taxon>Leptolinea</taxon>
    </lineage>
</organism>
<dbReference type="NCBIfam" id="TIGR03127">
    <property type="entry name" value="RuMP_HxlB"/>
    <property type="match status" value="1"/>
</dbReference>
<protein>
    <submittedName>
        <fullName evidence="3">6-phospho 3-hexuloisomerase</fullName>
    </submittedName>
</protein>
<dbReference type="AlphaFoldDB" id="A0A0P6XIN1"/>
<dbReference type="Proteomes" id="UP000050430">
    <property type="component" value="Unassembled WGS sequence"/>
</dbReference>
<dbReference type="InterPro" id="IPR001347">
    <property type="entry name" value="SIS_dom"/>
</dbReference>
<comment type="similarity">
    <text evidence="1">Belongs to the SIS family. PHI subfamily.</text>
</comment>
<keyword evidence="3" id="KW-0413">Isomerase</keyword>
<dbReference type="PANTHER" id="PTHR43443:SF1">
    <property type="entry name" value="3-HEXULOSE-6-PHOSPHATE ISOMERASE"/>
    <property type="match status" value="1"/>
</dbReference>
<dbReference type="GO" id="GO:1901135">
    <property type="term" value="P:carbohydrate derivative metabolic process"/>
    <property type="evidence" value="ECO:0007669"/>
    <property type="project" value="InterPro"/>
</dbReference>
<name>A0A0P6XIN1_9CHLR</name>
<dbReference type="EMBL" id="LGCK01000012">
    <property type="protein sequence ID" value="KPL71032.1"/>
    <property type="molecule type" value="Genomic_DNA"/>
</dbReference>
<gene>
    <name evidence="3" type="ORF">ADM99_12110</name>
</gene>
<dbReference type="OrthoDB" id="9797832at2"/>
<dbReference type="CDD" id="cd05005">
    <property type="entry name" value="SIS_PHI"/>
    <property type="match status" value="1"/>
</dbReference>
<dbReference type="GO" id="GO:0097367">
    <property type="term" value="F:carbohydrate derivative binding"/>
    <property type="evidence" value="ECO:0007669"/>
    <property type="project" value="InterPro"/>
</dbReference>
<evidence type="ECO:0000313" key="4">
    <source>
        <dbReference type="Proteomes" id="UP000050430"/>
    </source>
</evidence>
<proteinExistence type="inferred from homology"/>
<dbReference type="STRING" id="229920.ADM99_12110"/>
<keyword evidence="4" id="KW-1185">Reference proteome</keyword>
<sequence length="188" mass="19872">MDTVEISLSILKELEGALKQIDPARAESLVDAILSAGRVFIAGTGRSGMMMRGLAMRLMHLGFNACVVGETITPAIQPGDLLIIGSGSGETATLTTIARKAKSIGARVALITIYPESTIGKLADLVVPIKAVTTKSREDSGATSIQPGGSMFEQSLLLFCDAMVIRIIEKKGITDSNSDLMKRHANLE</sequence>
<feature type="domain" description="SIS" evidence="2">
    <location>
        <begin position="29"/>
        <end position="173"/>
    </location>
</feature>
<reference evidence="3 4" key="1">
    <citation type="submission" date="2015-07" db="EMBL/GenBank/DDBJ databases">
        <title>Genome sequence of Leptolinea tardivitalis DSM 16556.</title>
        <authorList>
            <person name="Hemp J."/>
            <person name="Ward L.M."/>
            <person name="Pace L.A."/>
            <person name="Fischer W.W."/>
        </authorList>
    </citation>
    <scope>NUCLEOTIDE SEQUENCE [LARGE SCALE GENOMIC DNA]</scope>
    <source>
        <strain evidence="3 4">YMTK-2</strain>
    </source>
</reference>
<dbReference type="PANTHER" id="PTHR43443">
    <property type="entry name" value="3-HEXULOSE-6-PHOSPHATE ISOMERASE"/>
    <property type="match status" value="1"/>
</dbReference>
<dbReference type="RefSeq" id="WP_062422763.1">
    <property type="nucleotide sequence ID" value="NZ_BBYA01000011.1"/>
</dbReference>